<evidence type="ECO:0000313" key="3">
    <source>
        <dbReference type="Proteomes" id="UP000284706"/>
    </source>
</evidence>
<feature type="region of interest" description="Disordered" evidence="1">
    <location>
        <begin position="346"/>
        <end position="389"/>
    </location>
</feature>
<sequence>MAVLKIPEVFKTCHAPNGQSQSERVDPHGNLIGIQLFKTLWNAISHPSPWVALLNSPHRGSYHSRRPIITKESDCFTAVLQTLSLEEAQSVQDALGPVFKQHGQDTSSLSEDLKALLDKGDTVKVLSDCFYPLYDGIIPGKGPRSCIIYRDLDTTHLSHSVMRPLLKSSPKYFWKRCHTVEAALEFLLLHHIREQVDRARALNCSPSDSPSGPIDGVLSTNSGALDLQNLDVSTMVTRRRKHGWQNKRSQESEAFNDPRGTVSDQSPPDSHPILSIFSAAEASPAFIASDAEKSTSQPAVKSGDPVRISQSSEGSLSKSTAAFNSQVFGSSELNIQPRIYMGGETSEAWSSNETNPAQSTKPLSEDSPRGRPRHCRTCHGPKKGHPRTCPLLSGMIEDMDRLKLSESVDYPLEQSETTFGSMEENDTPKQEDERSKSQDSQTLDQVQQRPTVPEIFAGDVDPSRFDAYLAAMALLEVVEPLYFEVDEAEIDTIRRLATAHRLPYFIFDRVSEWNDEECITTFVVSHSKEALEDARREL</sequence>
<feature type="compositionally biased region" description="Polar residues" evidence="1">
    <location>
        <begin position="347"/>
        <end position="362"/>
    </location>
</feature>
<name>A0A409WHC8_9AGAR</name>
<dbReference type="AlphaFoldDB" id="A0A409WHC8"/>
<feature type="compositionally biased region" description="Basic residues" evidence="1">
    <location>
        <begin position="370"/>
        <end position="386"/>
    </location>
</feature>
<feature type="region of interest" description="Disordered" evidence="1">
    <location>
        <begin position="238"/>
        <end position="273"/>
    </location>
</feature>
<keyword evidence="3" id="KW-1185">Reference proteome</keyword>
<feature type="compositionally biased region" description="Polar residues" evidence="1">
    <location>
        <begin position="308"/>
        <end position="319"/>
    </location>
</feature>
<proteinExistence type="predicted"/>
<comment type="caution">
    <text evidence="2">The sequence shown here is derived from an EMBL/GenBank/DDBJ whole genome shotgun (WGS) entry which is preliminary data.</text>
</comment>
<feature type="compositionally biased region" description="Basic and acidic residues" evidence="1">
    <location>
        <begin position="426"/>
        <end position="437"/>
    </location>
</feature>
<dbReference type="InParanoid" id="A0A409WHC8"/>
<evidence type="ECO:0000256" key="1">
    <source>
        <dbReference type="SAM" id="MobiDB-lite"/>
    </source>
</evidence>
<feature type="compositionally biased region" description="Polar residues" evidence="1">
    <location>
        <begin position="438"/>
        <end position="450"/>
    </location>
</feature>
<organism evidence="2 3">
    <name type="scientific">Gymnopilus dilepis</name>
    <dbReference type="NCBI Taxonomy" id="231916"/>
    <lineage>
        <taxon>Eukaryota</taxon>
        <taxon>Fungi</taxon>
        <taxon>Dikarya</taxon>
        <taxon>Basidiomycota</taxon>
        <taxon>Agaricomycotina</taxon>
        <taxon>Agaricomycetes</taxon>
        <taxon>Agaricomycetidae</taxon>
        <taxon>Agaricales</taxon>
        <taxon>Agaricineae</taxon>
        <taxon>Hymenogastraceae</taxon>
        <taxon>Gymnopilus</taxon>
    </lineage>
</organism>
<dbReference type="Proteomes" id="UP000284706">
    <property type="component" value="Unassembled WGS sequence"/>
</dbReference>
<gene>
    <name evidence="2" type="ORF">CVT26_005177</name>
</gene>
<feature type="region of interest" description="Disordered" evidence="1">
    <location>
        <begin position="416"/>
        <end position="451"/>
    </location>
</feature>
<reference evidence="2 3" key="1">
    <citation type="journal article" date="2018" name="Evol. Lett.">
        <title>Horizontal gene cluster transfer increased hallucinogenic mushroom diversity.</title>
        <authorList>
            <person name="Reynolds H.T."/>
            <person name="Vijayakumar V."/>
            <person name="Gluck-Thaler E."/>
            <person name="Korotkin H.B."/>
            <person name="Matheny P.B."/>
            <person name="Slot J.C."/>
        </authorList>
    </citation>
    <scope>NUCLEOTIDE SEQUENCE [LARGE SCALE GENOMIC DNA]</scope>
    <source>
        <strain evidence="2 3">SRW20</strain>
    </source>
</reference>
<protein>
    <submittedName>
        <fullName evidence="2">Uncharacterized protein</fullName>
    </submittedName>
</protein>
<evidence type="ECO:0000313" key="2">
    <source>
        <dbReference type="EMBL" id="PPQ77907.1"/>
    </source>
</evidence>
<dbReference type="EMBL" id="NHYE01005071">
    <property type="protein sequence ID" value="PPQ77907.1"/>
    <property type="molecule type" value="Genomic_DNA"/>
</dbReference>
<accession>A0A409WHC8</accession>
<feature type="region of interest" description="Disordered" evidence="1">
    <location>
        <begin position="290"/>
        <end position="319"/>
    </location>
</feature>